<feature type="transmembrane region" description="Helical" evidence="2">
    <location>
        <begin position="12"/>
        <end position="32"/>
    </location>
</feature>
<feature type="transmembrane region" description="Helical" evidence="2">
    <location>
        <begin position="85"/>
        <end position="108"/>
    </location>
</feature>
<sequence length="226" mass="25594">MGCCCCTSSKGASFFCTSVHIFLGMYLSMKWIVVAYVNGLNDEYFQDDRMRVLYPLLLVYISIFLVLGCVNFVGVERESVGILKWSMRVFIILQISMLLTNTLLGFAFPELDHDPGVHRVHHVKFMLANIIATAIYYYVLRKFIYSLEHGIYVVHRKRRKCPSGTRPTATGGSGGHLHSRPSAPWSDSVDSRLSQDDDDNPRRKEEDYQTIPLKSSSEPQPGTSKS</sequence>
<keyword evidence="2" id="KW-0472">Membrane</keyword>
<evidence type="ECO:0000256" key="2">
    <source>
        <dbReference type="SAM" id="Phobius"/>
    </source>
</evidence>
<feature type="region of interest" description="Disordered" evidence="1">
    <location>
        <begin position="161"/>
        <end position="226"/>
    </location>
</feature>
<dbReference type="Proteomes" id="UP001642540">
    <property type="component" value="Unassembled WGS sequence"/>
</dbReference>
<organism evidence="3 4">
    <name type="scientific">Orchesella dallaii</name>
    <dbReference type="NCBI Taxonomy" id="48710"/>
    <lineage>
        <taxon>Eukaryota</taxon>
        <taxon>Metazoa</taxon>
        <taxon>Ecdysozoa</taxon>
        <taxon>Arthropoda</taxon>
        <taxon>Hexapoda</taxon>
        <taxon>Collembola</taxon>
        <taxon>Entomobryomorpha</taxon>
        <taxon>Entomobryoidea</taxon>
        <taxon>Orchesellidae</taxon>
        <taxon>Orchesellinae</taxon>
        <taxon>Orchesella</taxon>
    </lineage>
</organism>
<keyword evidence="2" id="KW-1133">Transmembrane helix</keyword>
<keyword evidence="2" id="KW-0812">Transmembrane</keyword>
<evidence type="ECO:0000256" key="1">
    <source>
        <dbReference type="SAM" id="MobiDB-lite"/>
    </source>
</evidence>
<proteinExistence type="predicted"/>
<feature type="compositionally biased region" description="Basic and acidic residues" evidence="1">
    <location>
        <begin position="189"/>
        <end position="207"/>
    </location>
</feature>
<feature type="transmembrane region" description="Helical" evidence="2">
    <location>
        <begin position="120"/>
        <end position="139"/>
    </location>
</feature>
<evidence type="ECO:0000313" key="4">
    <source>
        <dbReference type="Proteomes" id="UP001642540"/>
    </source>
</evidence>
<accession>A0ABP1S333</accession>
<evidence type="ECO:0000313" key="3">
    <source>
        <dbReference type="EMBL" id="CAL8142992.1"/>
    </source>
</evidence>
<feature type="transmembrane region" description="Helical" evidence="2">
    <location>
        <begin position="52"/>
        <end position="73"/>
    </location>
</feature>
<dbReference type="EMBL" id="CAXLJM020000151">
    <property type="protein sequence ID" value="CAL8142992.1"/>
    <property type="molecule type" value="Genomic_DNA"/>
</dbReference>
<comment type="caution">
    <text evidence="3">The sequence shown here is derived from an EMBL/GenBank/DDBJ whole genome shotgun (WGS) entry which is preliminary data.</text>
</comment>
<keyword evidence="4" id="KW-1185">Reference proteome</keyword>
<reference evidence="3 4" key="1">
    <citation type="submission" date="2024-08" db="EMBL/GenBank/DDBJ databases">
        <authorList>
            <person name="Cucini C."/>
            <person name="Frati F."/>
        </authorList>
    </citation>
    <scope>NUCLEOTIDE SEQUENCE [LARGE SCALE GENOMIC DNA]</scope>
</reference>
<name>A0ABP1S333_9HEXA</name>
<feature type="compositionally biased region" description="Polar residues" evidence="1">
    <location>
        <begin position="212"/>
        <end position="226"/>
    </location>
</feature>
<gene>
    <name evidence="3" type="ORF">ODALV1_LOCUS29214</name>
</gene>
<evidence type="ECO:0008006" key="5">
    <source>
        <dbReference type="Google" id="ProtNLM"/>
    </source>
</evidence>
<protein>
    <recommendedName>
        <fullName evidence="5">Transmembrane protein</fullName>
    </recommendedName>
</protein>